<dbReference type="AlphaFoldDB" id="A0A318XLS8"/>
<feature type="transmembrane region" description="Helical" evidence="1">
    <location>
        <begin position="148"/>
        <end position="166"/>
    </location>
</feature>
<dbReference type="InterPro" id="IPR007395">
    <property type="entry name" value="Zn_peptidase_2"/>
</dbReference>
<gene>
    <name evidence="2" type="ORF">LY28_02049</name>
</gene>
<keyword evidence="1" id="KW-0812">Transmembrane</keyword>
<feature type="transmembrane region" description="Helical" evidence="1">
    <location>
        <begin position="123"/>
        <end position="143"/>
    </location>
</feature>
<feature type="transmembrane region" description="Helical" evidence="1">
    <location>
        <begin position="199"/>
        <end position="223"/>
    </location>
</feature>
<keyword evidence="1" id="KW-0472">Membrane</keyword>
<sequence>MGYFYMDKYYIILVVPALIISMLAQMLVKGTFNKYDRVGSSKNMTGAEVARYILKANGIHDVQVARVSGRLTDHYDPRKKILRLSEATYGSTSVAAIGVAAHETGHAIQHDVKYGPLALRSSLVPAANIGSSAGPYIAILGLFLRMPVIINIGLLMFAAAILFYLITLPVEFNASRRAIASLDSTGLLMKNELTAAKRVLNAAAMTYVASALVAVASFARLLLLSGQRRDRD</sequence>
<evidence type="ECO:0000313" key="2">
    <source>
        <dbReference type="EMBL" id="PYG87382.1"/>
    </source>
</evidence>
<protein>
    <recommendedName>
        <fullName evidence="4">Zn-dependent protease</fullName>
    </recommendedName>
</protein>
<evidence type="ECO:0000256" key="1">
    <source>
        <dbReference type="SAM" id="Phobius"/>
    </source>
</evidence>
<evidence type="ECO:0000313" key="3">
    <source>
        <dbReference type="Proteomes" id="UP000248132"/>
    </source>
</evidence>
<dbReference type="Proteomes" id="UP000248132">
    <property type="component" value="Unassembled WGS sequence"/>
</dbReference>
<dbReference type="RefSeq" id="WP_110462083.1">
    <property type="nucleotide sequence ID" value="NZ_QKMR01000011.1"/>
</dbReference>
<proteinExistence type="predicted"/>
<dbReference type="PANTHER" id="PTHR36434:SF1">
    <property type="entry name" value="MEMBRANE PROTEASE YUGP-RELATED"/>
    <property type="match status" value="1"/>
</dbReference>
<comment type="caution">
    <text evidence="2">The sequence shown here is derived from an EMBL/GenBank/DDBJ whole genome shotgun (WGS) entry which is preliminary data.</text>
</comment>
<dbReference type="EMBL" id="QKMR01000011">
    <property type="protein sequence ID" value="PYG87382.1"/>
    <property type="molecule type" value="Genomic_DNA"/>
</dbReference>
<keyword evidence="3" id="KW-1185">Reference proteome</keyword>
<dbReference type="PANTHER" id="PTHR36434">
    <property type="entry name" value="MEMBRANE PROTEASE YUGP-RELATED"/>
    <property type="match status" value="1"/>
</dbReference>
<feature type="transmembrane region" description="Helical" evidence="1">
    <location>
        <begin position="9"/>
        <end position="28"/>
    </location>
</feature>
<keyword evidence="1" id="KW-1133">Transmembrane helix</keyword>
<dbReference type="Pfam" id="PF04298">
    <property type="entry name" value="Zn_peptidase_2"/>
    <property type="match status" value="1"/>
</dbReference>
<dbReference type="OrthoDB" id="9784298at2"/>
<reference evidence="2 3" key="1">
    <citation type="submission" date="2018-06" db="EMBL/GenBank/DDBJ databases">
        <title>Genomic Encyclopedia of Type Strains, Phase I: the one thousand microbial genomes (KMG-I) project.</title>
        <authorList>
            <person name="Kyrpides N."/>
        </authorList>
    </citation>
    <scope>NUCLEOTIDE SEQUENCE [LARGE SCALE GENOMIC DNA]</scope>
    <source>
        <strain evidence="2 3">DSM 19573</strain>
    </source>
</reference>
<name>A0A318XLS8_9FIRM</name>
<evidence type="ECO:0008006" key="4">
    <source>
        <dbReference type="Google" id="ProtNLM"/>
    </source>
</evidence>
<organism evidence="2 3">
    <name type="scientific">Ruminiclostridium sufflavum DSM 19573</name>
    <dbReference type="NCBI Taxonomy" id="1121337"/>
    <lineage>
        <taxon>Bacteria</taxon>
        <taxon>Bacillati</taxon>
        <taxon>Bacillota</taxon>
        <taxon>Clostridia</taxon>
        <taxon>Eubacteriales</taxon>
        <taxon>Oscillospiraceae</taxon>
        <taxon>Ruminiclostridium</taxon>
    </lineage>
</organism>
<accession>A0A318XLS8</accession>